<feature type="compositionally biased region" description="Basic and acidic residues" evidence="2">
    <location>
        <begin position="586"/>
        <end position="597"/>
    </location>
</feature>
<feature type="region of interest" description="Disordered" evidence="2">
    <location>
        <begin position="1029"/>
        <end position="1054"/>
    </location>
</feature>
<name>A0A6P8SBP7_GEOSA</name>
<dbReference type="PANTHER" id="PTHR16207:SF10">
    <property type="entry name" value="PROTEIN TASOR 2"/>
    <property type="match status" value="1"/>
</dbReference>
<dbReference type="FunCoup" id="A0A6P8SBP7">
    <property type="interactions" value="3134"/>
</dbReference>
<dbReference type="GO" id="GO:0045814">
    <property type="term" value="P:negative regulation of gene expression, epigenetic"/>
    <property type="evidence" value="ECO:0007669"/>
    <property type="project" value="InterPro"/>
</dbReference>
<keyword evidence="6" id="KW-1185">Reference proteome</keyword>
<dbReference type="InterPro" id="IPR022188">
    <property type="entry name" value="TASOR_DUF3715"/>
</dbReference>
<feature type="compositionally biased region" description="Low complexity" evidence="2">
    <location>
        <begin position="794"/>
        <end position="804"/>
    </location>
</feature>
<gene>
    <name evidence="7" type="primary">TASOR2</name>
</gene>
<evidence type="ECO:0000256" key="1">
    <source>
        <dbReference type="ARBA" id="ARBA00008058"/>
    </source>
</evidence>
<dbReference type="GeneID" id="117366668"/>
<feature type="region of interest" description="Disordered" evidence="2">
    <location>
        <begin position="1536"/>
        <end position="1560"/>
    </location>
</feature>
<feature type="region of interest" description="Disordered" evidence="2">
    <location>
        <begin position="1267"/>
        <end position="1294"/>
    </location>
</feature>
<feature type="region of interest" description="Disordered" evidence="2">
    <location>
        <begin position="906"/>
        <end position="944"/>
    </location>
</feature>
<dbReference type="RefSeq" id="XP_033814213.1">
    <property type="nucleotide sequence ID" value="XM_033958322.1"/>
</dbReference>
<dbReference type="Pfam" id="PF24630">
    <property type="entry name" value="PIN_TASOR"/>
    <property type="match status" value="1"/>
</dbReference>
<dbReference type="PANTHER" id="PTHR16207">
    <property type="entry name" value="SET DOMAIN-CONTAINING PROTEIN"/>
    <property type="match status" value="1"/>
</dbReference>
<feature type="compositionally biased region" description="Basic and acidic residues" evidence="2">
    <location>
        <begin position="1690"/>
        <end position="1711"/>
    </location>
</feature>
<feature type="compositionally biased region" description="Polar residues" evidence="2">
    <location>
        <begin position="574"/>
        <end position="583"/>
    </location>
</feature>
<feature type="compositionally biased region" description="Basic and acidic residues" evidence="2">
    <location>
        <begin position="1342"/>
        <end position="1371"/>
    </location>
</feature>
<accession>A0A6P8SBP7</accession>
<feature type="compositionally biased region" description="Polar residues" evidence="2">
    <location>
        <begin position="773"/>
        <end position="783"/>
    </location>
</feature>
<evidence type="ECO:0000259" key="5">
    <source>
        <dbReference type="Pfam" id="PF24630"/>
    </source>
</evidence>
<organism evidence="6 7">
    <name type="scientific">Geotrypetes seraphini</name>
    <name type="common">Gaboon caecilian</name>
    <name type="synonym">Caecilia seraphini</name>
    <dbReference type="NCBI Taxonomy" id="260995"/>
    <lineage>
        <taxon>Eukaryota</taxon>
        <taxon>Metazoa</taxon>
        <taxon>Chordata</taxon>
        <taxon>Craniata</taxon>
        <taxon>Vertebrata</taxon>
        <taxon>Euteleostomi</taxon>
        <taxon>Amphibia</taxon>
        <taxon>Gymnophiona</taxon>
        <taxon>Geotrypetes</taxon>
    </lineage>
</organism>
<reference evidence="7" key="1">
    <citation type="submission" date="2025-08" db="UniProtKB">
        <authorList>
            <consortium name="RefSeq"/>
        </authorList>
    </citation>
    <scope>IDENTIFICATION</scope>
</reference>
<feature type="region of interest" description="Disordered" evidence="2">
    <location>
        <begin position="553"/>
        <end position="610"/>
    </location>
</feature>
<feature type="compositionally biased region" description="Basic and acidic residues" evidence="2">
    <location>
        <begin position="1037"/>
        <end position="1047"/>
    </location>
</feature>
<comment type="similarity">
    <text evidence="1">Belongs to the TASOR family.</text>
</comment>
<dbReference type="Proteomes" id="UP000515159">
    <property type="component" value="Chromosome 9"/>
</dbReference>
<feature type="region of interest" description="Disordered" evidence="2">
    <location>
        <begin position="1341"/>
        <end position="1379"/>
    </location>
</feature>
<feature type="compositionally biased region" description="Polar residues" evidence="2">
    <location>
        <begin position="632"/>
        <end position="641"/>
    </location>
</feature>
<feature type="compositionally biased region" description="Basic and acidic residues" evidence="2">
    <location>
        <begin position="1733"/>
        <end position="1748"/>
    </location>
</feature>
<feature type="region of interest" description="Disordered" evidence="2">
    <location>
        <begin position="1644"/>
        <end position="1677"/>
    </location>
</feature>
<dbReference type="InParanoid" id="A0A6P8SBP7"/>
<feature type="region of interest" description="Disordered" evidence="2">
    <location>
        <begin position="691"/>
        <end position="869"/>
    </location>
</feature>
<dbReference type="InterPro" id="IPR056242">
    <property type="entry name" value="PIN_TASOR"/>
</dbReference>
<feature type="domain" description="TASOR PIN" evidence="5">
    <location>
        <begin position="3813"/>
        <end position="3952"/>
    </location>
</feature>
<feature type="compositionally biased region" description="Basic and acidic residues" evidence="2">
    <location>
        <begin position="912"/>
        <end position="935"/>
    </location>
</feature>
<feature type="compositionally biased region" description="Polar residues" evidence="2">
    <location>
        <begin position="805"/>
        <end position="814"/>
    </location>
</feature>
<dbReference type="OrthoDB" id="5960959at2759"/>
<dbReference type="GO" id="GO:0005654">
    <property type="term" value="C:nucleoplasm"/>
    <property type="evidence" value="ECO:0007669"/>
    <property type="project" value="TreeGrafter"/>
</dbReference>
<feature type="compositionally biased region" description="Basic and acidic residues" evidence="2">
    <location>
        <begin position="735"/>
        <end position="748"/>
    </location>
</feature>
<evidence type="ECO:0000259" key="3">
    <source>
        <dbReference type="Pfam" id="PF12509"/>
    </source>
</evidence>
<evidence type="ECO:0000313" key="7">
    <source>
        <dbReference type="RefSeq" id="XP_033814213.1"/>
    </source>
</evidence>
<dbReference type="InterPro" id="IPR046432">
    <property type="entry name" value="TASOR"/>
</dbReference>
<protein>
    <submittedName>
        <fullName evidence="7">Protein TASOR 2 isoform X1</fullName>
    </submittedName>
</protein>
<feature type="domain" description="TASOR alpha/beta" evidence="4">
    <location>
        <begin position="3714"/>
        <end position="3809"/>
    </location>
</feature>
<evidence type="ECO:0000256" key="2">
    <source>
        <dbReference type="SAM" id="MobiDB-lite"/>
    </source>
</evidence>
<feature type="compositionally biased region" description="Basic residues" evidence="2">
    <location>
        <begin position="725"/>
        <end position="734"/>
    </location>
</feature>
<proteinExistence type="inferred from homology"/>
<evidence type="ECO:0000259" key="4">
    <source>
        <dbReference type="Pfam" id="PF23314"/>
    </source>
</evidence>
<dbReference type="CTD" id="54906"/>
<feature type="region of interest" description="Disordered" evidence="2">
    <location>
        <begin position="1690"/>
        <end position="1748"/>
    </location>
</feature>
<sequence>MKTMGERVDNGAGTSVSAATVFQQVAKDSDGFKNIVTLLQNSYLGSVSRSNFQYSQTNLVINSSFIEEYKKFIQQKKASGYTEEELKEGYVFLLFDSENQAKLVCKTGACVGNSAMSTLGNPVAGVYISKYSNYLHPRPWYQGKSGYIVIFKLIKGKVKVVPENYTSKYTAPSPGYDCHVSANIGKVTAKTSHFQAFELNQYYIYEFHNRAIVQRPRQICPYAILAFQYTEPKRTIAILKDKVVIGHKNQVYYRAWKGPLIIKGQLVCDVILQSLHTSAIPAQLSSKLEVKDIMHVSALKKQLPAGVFEKSNFIKKEAHHQGIYCSLYEVITSNQKEDKLKQLIDKMKEKDLAIVRSLNDQGFLLLITSSVLTSGKEFDVRIPAGLLALFLFTSSRLLSLQGRRSSITAEQKRNKETNLEAISLMVTSVLPGLQYALLETKKFQCEVEMSPRKLVEKYFQDFVQFHRTGSPPDVCDGRILINLSSDLSADELAPSENCRKMALPRLRTYFADPSSFAVEASQMTEALQSSAKKPPYSCLITNGSCKAVAPVTPVGSAPAGRVRTEAEKAEAPSGKSQPSQGGRSKSVKETREELSPRREKRKCSPEVLTGAKRRWTSQTLLSAVESIATSKGTRTTKNPFSLFSKKPAQGAAQNTSETTVKLANIQYPQRRKRGAEVLTAEFVQHTKPEISTSGATSLKDRSSGLCIKKPKETQKPSSQKMITRTMKKNTAKGKAKVEKQLTVRKQVEPARQAAFGSPRNNILSESRAASVDVNKTTKQSSTAAAERGSKQSKRSTSSYSKSISTLAQSSSTKSVFHKKGLPFRNSDMQNKSSVTLAQDSSGKNDGTVLDRTSGGSDVQEESSGAPSENYESHALNLLADLALSSVTTSAVPSVVRNDHVLPSISTQYSVSPKEKPVRTFSDHEYHRLDKRDKRDKQHKGSYLGRSPSALHRYLLKRNIALYTLEKRSCAHVTFGHSGPGSHISLEHSYTLPFPDNSKKYHFLKTFGKYSIHNIKADSAVIGTVTPFSQQQQNLNEKPGRSIRDSDQKTGSPQSRTVLKTNETYKVTCTWEADYLFHLDSKYTSDPLEKTVNRALHGPWDLDLPDNMEEVKLLLHTWVALFYNKPNKPLSTASRKVVEHSNPAKYVSINSTLDSCEVLEEDDRSSGCTHTHANSPSKATDNFSNSNNYTLPLSCSPLFCSKSPTRDGMQTDETEDSIAMFLKNRKGKHTLSSDACSNNISDCPDKVNGHEIEQEASLRVEESCKSVSSSNECAGGNSTPLVLPSNESGSVPKTAGLSQTLDFHKTSQPELSEDVDIEEIVIDDIISISENKSTTNEVTVSLKDNKEGHRSGGDRERLPDSEKHQTEDESLHQKQIASNESKVCKEAGGNLGDKNLALEHISDVHTQEVLEQTKLDANKSLCLNELSRTELPSARHSNQEASHKVLQSLTKLKEQSKLKSVQIDATHHKCTETSVEDARHSSIDQINEPNQVHKKAAAQEHRGSVTAVTNECPTGSEPDTMSIDQINEPNQVHKKATAQEHRGSVTAVTNECPTGSEPDTMCSTSTNIAVSDESTPHSEGLNTTEKMPVCANEVKDTRAEKGESVNTSLHKFAESPDVPPVCYREEALKRDDFTQINFQGSRLDCTPMENEEVGSEKDKSLCVSDPNPQKSEGEQKRCSFSDVSELQFISIEKHENDSLKNKTRTSDQKDEMDGTQTNMDSDKKETSSVVITSHSDDNMHNESDTKDQEHEISLVKITELLKNDAKNVSTLSNQFINCGKAEFRNSICISEGEESKHVCDEIAVSTRMKMKHKNLAGESPIIMEDSVHINSKYTCEEEGKTKQMSCANDTYEAMEAQTSKTTGDEFTCNIGGVHLLNSECAPEDVLQESSVCKTSDLQSDQLLTEEPAINLGNVSPVSSVCASEDEQNAEVCHERSVCKLAELPSDQLIDEEPTFILGGFSPVSSECASEDEQKAVEECHENSVCKTAELQSDQLFTEEPAINLGNVSPVSFMCASEGEQKTVELCHESYVCKTAELQRDQLLTEEHAINLGNVSPVSSVCTSEGEQKTVEVCHESSVYKTAELQSDQFLTEEPAINLENVSPVCSSEGEQKTVEVCHQSSVHKAAELQSDQLLTEEPEINLGNSPVSSVCASEGEQKTVEVCHESSVRKTAELQSDQLLSEEPVINLGNVSPVSSVFASEGEQKTVKVCHESSVCKTAQLQSDQLLTEEPAINLENVSPVCTSEGERKTVALCHESSVRKTTELQCNQLLKEGHEINLGNVSAVSSVSASEGEQEIVEVCHESSVYKTAELQSDQFLTEEPAINLENVSPVCSSEGEQKTVEVCHQSSVHKAAELQSDQLLTEEPAINLENVSPVCASKGEQKTVEVCHESSVCKIAELQSDQLLAEEPVINLGNVSPVSSVCASEGEQETVEVCHESSVCKTAELQSVQLLTEEPLFNLGNVSPVSSVCASEGEQKTVEVCHESSVPKTAELQSDQLLTENPAINLGNVSPVSSEYASEGEHETVEVCHESSVCTTAELQSDQLLTEEPAINLGNVSPVCASEGEQKTVNVCQESSVCRRAELQNDQFLTEEPAINLGNISPVSSVCTSEGEQKTVEVCHESSVCKTAELQSVQLLTEEPLFNLGNVSPVSSVCASEGEQKTVEVCHESSVPKTAELQSDQLLTENPAINLGNVSPVSSEYASEGEQKTVNVCLESSVCKRAELQSVQLLTEEPAINLGNVSPMNSVCASEGEQKTVEVCHESSVPKTAELQSDQLLTENPAINLGNVSPVSSEYASEGEQKTVNVCHESSVCKRAELQSVQLLTEEPAINLGNVSPVSSVCASEGEQKTVEVSHESSVCKTAGLQSVKLLTEEPEINLGNVSPVSSVCASEGEQKTVEVCHESSVPKTAELQSDQLLTEEPAINLGNVSPVSSEYASEGEQKTVNVCFESSVCKRAELQSVQLLTEEPAINLGNVSSMNSVCASEGEQKTVEVCHESSVPKTAELQSDQLLTENPAINLGNVSPVSSEYASEGEQKTVNVCHESSVCKRAELQIVQLLTEEPAINLGNVSPVSSVCASEGEQKTEVCHESSVCKTAELQSVQLLTEEPAINLGNVSPVSSVCACEGELKAVEVCHESSVCQLAELPSDQLIEEEPTGTLGGFSPVSSVCAFESEQKSGDAHYVRSVSDIAELQSDQLLAEELAINLGGFSPVSSVCAFECDQKTADAHTVYEATELQSDQLLAEEHTISLGGFSPVSSVCVSEVEERPVNSYLKSSVCKVAEFKKCNKEKTGKSAVVACIESPDEGLYSPLAQKSSKSPVYESCEELLEANSNENSFAEHTMNKGLSGEPGTNRFHKQQNSEQEPNAGNAKPYTVNFYDSFVSRIRDTARKSLLRKSTSRYPEYERDWDYTTTNKRFPLDSVSKYRDFHTVSEEENECPPLPNRITNRYGNPKNCITFTIKGLPREPSRPLHSFQEDNSIERPNQISTWDRKWMVTDLTQNTLDLEYLRFIHKLKLVLKSLAPPMSTHANRFLTNSGEATVKTSALPKGPERQISTRANSNRTPLLITIRRSDAAGRTGLCQHPPCKVKGNFAAPPFCVRFQDCVAGGRKASKSRNQTSKLTSSFHTTEFNYENKLREPPAPSRPARQAKMSAAISGGMAKGWSGDIEENLGSSEEIQDSFPPNTTSYKSVITDLCSNLCFKLNSVAKDASKKHFMFFILETSDDPSFRRMKNLLKREGHTEMEVLPFCQAEHLEEDTLVIIIKNEDISSHIHEIPHLLRLKLLPNVIFAGVDGPEDVVNYTYQGLFRSGGFVVSEETLLETVTIGQLKEVMKVLENLNENGRWKWFIHYKEDKKLKEERRMNLIARKKSLVLKSCQQANIVEVLHYHPCDSRSSKKSEELKCLLNLQIQHIGARLALYLTDKPSTTREIFEKNGILVTDIDTFLGTVQRLAAPFRTTYW</sequence>
<evidence type="ECO:0000313" key="6">
    <source>
        <dbReference type="Proteomes" id="UP000515159"/>
    </source>
</evidence>
<feature type="compositionally biased region" description="Polar residues" evidence="2">
    <location>
        <begin position="826"/>
        <end position="844"/>
    </location>
</feature>
<dbReference type="InterPro" id="IPR056243">
    <property type="entry name" value="TASOR_ab_dom"/>
</dbReference>
<feature type="domain" description="TASOR pseudo-PARP" evidence="3">
    <location>
        <begin position="76"/>
        <end position="221"/>
    </location>
</feature>
<dbReference type="Pfam" id="PF23314">
    <property type="entry name" value="TASOR_alpha-beta"/>
    <property type="match status" value="1"/>
</dbReference>
<dbReference type="KEGG" id="gsh:117366668"/>
<feature type="region of interest" description="Disordered" evidence="2">
    <location>
        <begin position="632"/>
        <end position="656"/>
    </location>
</feature>
<feature type="region of interest" description="Disordered" evidence="2">
    <location>
        <begin position="3344"/>
        <end position="3374"/>
    </location>
</feature>
<feature type="compositionally biased region" description="Polar residues" evidence="2">
    <location>
        <begin position="853"/>
        <end position="866"/>
    </location>
</feature>
<dbReference type="Pfam" id="PF12509">
    <property type="entry name" value="DUF3715"/>
    <property type="match status" value="1"/>
</dbReference>